<dbReference type="OrthoDB" id="2467671at2759"/>
<evidence type="ECO:0000313" key="3">
    <source>
        <dbReference type="Proteomes" id="UP000022910"/>
    </source>
</evidence>
<feature type="region of interest" description="Disordered" evidence="1">
    <location>
        <begin position="49"/>
        <end position="71"/>
    </location>
</feature>
<reference evidence="2 3" key="1">
    <citation type="submission" date="2014-02" db="EMBL/GenBank/DDBJ databases">
        <title>Single nucleus genome sequencing reveals high similarity among nuclei of an endomycorrhizal fungus.</title>
        <authorList>
            <person name="Lin K."/>
            <person name="Geurts R."/>
            <person name="Zhang Z."/>
            <person name="Limpens E."/>
            <person name="Saunders D.G."/>
            <person name="Mu D."/>
            <person name="Pang E."/>
            <person name="Cao H."/>
            <person name="Cha H."/>
            <person name="Lin T."/>
            <person name="Zhou Q."/>
            <person name="Shang Y."/>
            <person name="Li Y."/>
            <person name="Ivanov S."/>
            <person name="Sharma T."/>
            <person name="Velzen R.V."/>
            <person name="Ruijter N.D."/>
            <person name="Aanen D.K."/>
            <person name="Win J."/>
            <person name="Kamoun S."/>
            <person name="Bisseling T."/>
            <person name="Huang S."/>
        </authorList>
    </citation>
    <scope>NUCLEOTIDE SEQUENCE [LARGE SCALE GENOMIC DNA]</scope>
    <source>
        <strain evidence="3">DAOM197198w</strain>
    </source>
</reference>
<dbReference type="EMBL" id="JEMT01028061">
    <property type="protein sequence ID" value="EXX55659.1"/>
    <property type="molecule type" value="Genomic_DNA"/>
</dbReference>
<name>A0A015JL70_RHIIW</name>
<accession>A0A015JL70</accession>
<dbReference type="Proteomes" id="UP000022910">
    <property type="component" value="Unassembled WGS sequence"/>
</dbReference>
<proteinExistence type="predicted"/>
<evidence type="ECO:0000313" key="2">
    <source>
        <dbReference type="EMBL" id="EXX55659.1"/>
    </source>
</evidence>
<sequence>MTAPGYYQDATRTLISKDQPKLWYKAGQNLNCKFTAPPDDFFTPFQQLKRPANGSHPQPQIWQPKGSKSEKTNFTPIQLLKGFRMEKQTSTLLSDQTVTDQ</sequence>
<organism evidence="2 3">
    <name type="scientific">Rhizophagus irregularis (strain DAOM 197198w)</name>
    <name type="common">Glomus intraradices</name>
    <dbReference type="NCBI Taxonomy" id="1432141"/>
    <lineage>
        <taxon>Eukaryota</taxon>
        <taxon>Fungi</taxon>
        <taxon>Fungi incertae sedis</taxon>
        <taxon>Mucoromycota</taxon>
        <taxon>Glomeromycotina</taxon>
        <taxon>Glomeromycetes</taxon>
        <taxon>Glomerales</taxon>
        <taxon>Glomeraceae</taxon>
        <taxon>Rhizophagus</taxon>
    </lineage>
</organism>
<evidence type="ECO:0000256" key="1">
    <source>
        <dbReference type="SAM" id="MobiDB-lite"/>
    </source>
</evidence>
<dbReference type="HOGENOM" id="CLU_2293237_0_0_1"/>
<comment type="caution">
    <text evidence="2">The sequence shown here is derived from an EMBL/GenBank/DDBJ whole genome shotgun (WGS) entry which is preliminary data.</text>
</comment>
<keyword evidence="3" id="KW-1185">Reference proteome</keyword>
<dbReference type="AlphaFoldDB" id="A0A015JL70"/>
<gene>
    <name evidence="2" type="ORF">RirG_223420</name>
</gene>
<protein>
    <submittedName>
        <fullName evidence="2">Uncharacterized protein</fullName>
    </submittedName>
</protein>